<keyword evidence="2" id="KW-0378">Hydrolase</keyword>
<dbReference type="GO" id="GO:0008484">
    <property type="term" value="F:sulfuric ester hydrolase activity"/>
    <property type="evidence" value="ECO:0007669"/>
    <property type="project" value="TreeGrafter"/>
</dbReference>
<accession>A0A382U983</accession>
<dbReference type="EMBL" id="UINC01142110">
    <property type="protein sequence ID" value="SVD30248.1"/>
    <property type="molecule type" value="Genomic_DNA"/>
</dbReference>
<protein>
    <recommendedName>
        <fullName evidence="3">Sulfatase N-terminal domain-containing protein</fullName>
    </recommendedName>
</protein>
<gene>
    <name evidence="4" type="ORF">METZ01_LOCUS383102</name>
</gene>
<name>A0A382U983_9ZZZZ</name>
<feature type="domain" description="Sulfatase N-terminal" evidence="3">
    <location>
        <begin position="27"/>
        <end position="140"/>
    </location>
</feature>
<evidence type="ECO:0000259" key="3">
    <source>
        <dbReference type="Pfam" id="PF00884"/>
    </source>
</evidence>
<dbReference type="Gene3D" id="3.40.720.10">
    <property type="entry name" value="Alkaline Phosphatase, subunit A"/>
    <property type="match status" value="1"/>
</dbReference>
<evidence type="ECO:0000256" key="1">
    <source>
        <dbReference type="ARBA" id="ARBA00022723"/>
    </source>
</evidence>
<reference evidence="4" key="1">
    <citation type="submission" date="2018-05" db="EMBL/GenBank/DDBJ databases">
        <authorList>
            <person name="Lanie J.A."/>
            <person name="Ng W.-L."/>
            <person name="Kazmierczak K.M."/>
            <person name="Andrzejewski T.M."/>
            <person name="Davidsen T.M."/>
            <person name="Wayne K.J."/>
            <person name="Tettelin H."/>
            <person name="Glass J.I."/>
            <person name="Rusch D."/>
            <person name="Podicherti R."/>
            <person name="Tsui H.-C.T."/>
            <person name="Winkler M.E."/>
        </authorList>
    </citation>
    <scope>NUCLEOTIDE SEQUENCE</scope>
</reference>
<organism evidence="4">
    <name type="scientific">marine metagenome</name>
    <dbReference type="NCBI Taxonomy" id="408172"/>
    <lineage>
        <taxon>unclassified sequences</taxon>
        <taxon>metagenomes</taxon>
        <taxon>ecological metagenomes</taxon>
    </lineage>
</organism>
<dbReference type="GO" id="GO:0046872">
    <property type="term" value="F:metal ion binding"/>
    <property type="evidence" value="ECO:0007669"/>
    <property type="project" value="UniProtKB-KW"/>
</dbReference>
<evidence type="ECO:0000313" key="4">
    <source>
        <dbReference type="EMBL" id="SVD30248.1"/>
    </source>
</evidence>
<feature type="non-terminal residue" evidence="4">
    <location>
        <position position="146"/>
    </location>
</feature>
<evidence type="ECO:0000256" key="2">
    <source>
        <dbReference type="ARBA" id="ARBA00022801"/>
    </source>
</evidence>
<dbReference type="SUPFAM" id="SSF53649">
    <property type="entry name" value="Alkaline phosphatase-like"/>
    <property type="match status" value="1"/>
</dbReference>
<sequence>MKLFRFFPLFVCFALGWIATAKPSPPPNMLFIAIDDLNDWVGCMGGHPQARTPNIDRLAKQGTLFLNAHCQGPICGPSRASLLSGYYPHVTGVYQQPTGKPMEKDKTFFHGQMVSHYFADHGYRTMAVGKITHGYSVQKAFDEYGG</sequence>
<dbReference type="GO" id="GO:0005737">
    <property type="term" value="C:cytoplasm"/>
    <property type="evidence" value="ECO:0007669"/>
    <property type="project" value="TreeGrafter"/>
</dbReference>
<dbReference type="AlphaFoldDB" id="A0A382U983"/>
<dbReference type="InterPro" id="IPR017850">
    <property type="entry name" value="Alkaline_phosphatase_core_sf"/>
</dbReference>
<dbReference type="PANTHER" id="PTHR45953">
    <property type="entry name" value="IDURONATE 2-SULFATASE"/>
    <property type="match status" value="1"/>
</dbReference>
<dbReference type="PANTHER" id="PTHR45953:SF1">
    <property type="entry name" value="IDURONATE 2-SULFATASE"/>
    <property type="match status" value="1"/>
</dbReference>
<proteinExistence type="predicted"/>
<dbReference type="Pfam" id="PF00884">
    <property type="entry name" value="Sulfatase"/>
    <property type="match status" value="1"/>
</dbReference>
<keyword evidence="1" id="KW-0479">Metal-binding</keyword>
<dbReference type="InterPro" id="IPR000917">
    <property type="entry name" value="Sulfatase_N"/>
</dbReference>